<dbReference type="NCBIfam" id="NF038403">
    <property type="entry name" value="perm_prefix_1"/>
    <property type="match status" value="1"/>
</dbReference>
<keyword evidence="1" id="KW-1133">Transmembrane helix</keyword>
<dbReference type="RefSeq" id="WP_069681242.1">
    <property type="nucleotide sequence ID" value="NZ_CP017256.2"/>
</dbReference>
<dbReference type="OrthoDB" id="9816425at2"/>
<protein>
    <submittedName>
        <fullName evidence="2">Uncharacterized protein</fullName>
    </submittedName>
</protein>
<evidence type="ECO:0000313" key="2">
    <source>
        <dbReference type="EMBL" id="AOR25124.1"/>
    </source>
</evidence>
<feature type="transmembrane region" description="Helical" evidence="1">
    <location>
        <begin position="239"/>
        <end position="258"/>
    </location>
</feature>
<evidence type="ECO:0000256" key="1">
    <source>
        <dbReference type="SAM" id="Phobius"/>
    </source>
</evidence>
<evidence type="ECO:0000313" key="3">
    <source>
        <dbReference type="Proteomes" id="UP000094652"/>
    </source>
</evidence>
<feature type="transmembrane region" description="Helical" evidence="1">
    <location>
        <begin position="265"/>
        <end position="281"/>
    </location>
</feature>
<dbReference type="Proteomes" id="UP000094652">
    <property type="component" value="Plasmid pCt3"/>
</dbReference>
<feature type="transmembrane region" description="Helical" evidence="1">
    <location>
        <begin position="293"/>
        <end position="311"/>
    </location>
</feature>
<dbReference type="KEGG" id="ctae:BGI42_15385"/>
<name>A0A1D7XP83_9CLOT</name>
<reference evidence="3" key="1">
    <citation type="submission" date="2016-09" db="EMBL/GenBank/DDBJ databases">
        <title>Genomics of Clostridium taeniosporum, an organism which forms endospores with ribbon-like appendages.</title>
        <authorList>
            <person name="Walker J.R."/>
        </authorList>
    </citation>
    <scope>NUCLEOTIDE SEQUENCE [LARGE SCALE GENOMIC DNA]</scope>
    <source>
        <strain evidence="3">1/k</strain>
        <plasmid evidence="3">Plasmid pct3</plasmid>
    </source>
</reference>
<keyword evidence="1" id="KW-0472">Membrane</keyword>
<dbReference type="EMBL" id="CP017256">
    <property type="protein sequence ID" value="AOR25124.1"/>
    <property type="molecule type" value="Genomic_DNA"/>
</dbReference>
<gene>
    <name evidence="2" type="ORF">BGI42_15385</name>
</gene>
<accession>A0A1D7XP83</accession>
<proteinExistence type="predicted"/>
<keyword evidence="2" id="KW-0614">Plasmid</keyword>
<organism evidence="2 3">
    <name type="scientific">Clostridium taeniosporum</name>
    <dbReference type="NCBI Taxonomy" id="394958"/>
    <lineage>
        <taxon>Bacteria</taxon>
        <taxon>Bacillati</taxon>
        <taxon>Bacillota</taxon>
        <taxon>Clostridia</taxon>
        <taxon>Eubacteriales</taxon>
        <taxon>Clostridiaceae</taxon>
        <taxon>Clostridium</taxon>
    </lineage>
</organism>
<dbReference type="InterPro" id="IPR047928">
    <property type="entry name" value="Perm_prefix_1"/>
</dbReference>
<geneLocation type="plasmid" evidence="3">
    <name>pct3</name>
</geneLocation>
<feature type="transmembrane region" description="Helical" evidence="1">
    <location>
        <begin position="81"/>
        <end position="99"/>
    </location>
</feature>
<keyword evidence="1" id="KW-0812">Transmembrane</keyword>
<keyword evidence="3" id="KW-1185">Reference proteome</keyword>
<sequence>MGKIDDYINNIYKNFDETDSDTKMLKEETKSHLYDEVEELKKQGLGEDESIERAISNFGQENIVVEEMDTVLKKQNKFSKILIRVALMIYIIGCIFKLINLADDFLGDDELWQQYVNDKYNSDYVIETILDKIKDKDSLDENIKNEITILLDEFNMRTDNGLYYVGIEKSGKYYYKYNKDIPEDLNKKRGGGGINGKLCWSIHHEETYFQREYEREQSDIVWDKMENAIPYRLNELSNYLFIISWILVCVSLINRAYIKNLISKSYIAFFVCPTVLILAIFSTGKHTSEESMILLTGIMMILSKFYSKYYFRKCL</sequence>
<dbReference type="AlphaFoldDB" id="A0A1D7XP83"/>